<gene>
    <name evidence="1" type="ORF">ARMOST_12634</name>
</gene>
<sequence>MVLRRPFVLSDLVCSPRIDAVSGPYTSRRPLLHTQTLFEIAAFSIMSARIQLIPLPVAKRPPSQWIYSGMLLKHALLVQESSGALD</sequence>
<evidence type="ECO:0000313" key="2">
    <source>
        <dbReference type="Proteomes" id="UP000219338"/>
    </source>
</evidence>
<dbReference type="Proteomes" id="UP000219338">
    <property type="component" value="Unassembled WGS sequence"/>
</dbReference>
<keyword evidence="2" id="KW-1185">Reference proteome</keyword>
<name>A0A284RKJ0_ARMOS</name>
<protein>
    <submittedName>
        <fullName evidence="1">Uncharacterized protein</fullName>
    </submittedName>
</protein>
<dbReference type="AlphaFoldDB" id="A0A284RKJ0"/>
<reference evidence="2" key="1">
    <citation type="journal article" date="2017" name="Nat. Ecol. Evol.">
        <title>Genome expansion and lineage-specific genetic innovations in the forest pathogenic fungi Armillaria.</title>
        <authorList>
            <person name="Sipos G."/>
            <person name="Prasanna A.N."/>
            <person name="Walter M.C."/>
            <person name="O'Connor E."/>
            <person name="Balint B."/>
            <person name="Krizsan K."/>
            <person name="Kiss B."/>
            <person name="Hess J."/>
            <person name="Varga T."/>
            <person name="Slot J."/>
            <person name="Riley R."/>
            <person name="Boka B."/>
            <person name="Rigling D."/>
            <person name="Barry K."/>
            <person name="Lee J."/>
            <person name="Mihaltcheva S."/>
            <person name="LaButti K."/>
            <person name="Lipzen A."/>
            <person name="Waldron R."/>
            <person name="Moloney N.M."/>
            <person name="Sperisen C."/>
            <person name="Kredics L."/>
            <person name="Vagvoelgyi C."/>
            <person name="Patrignani A."/>
            <person name="Fitzpatrick D."/>
            <person name="Nagy I."/>
            <person name="Doyle S."/>
            <person name="Anderson J.B."/>
            <person name="Grigoriev I.V."/>
            <person name="Gueldener U."/>
            <person name="Muensterkoetter M."/>
            <person name="Nagy L.G."/>
        </authorList>
    </citation>
    <scope>NUCLEOTIDE SEQUENCE [LARGE SCALE GENOMIC DNA]</scope>
    <source>
        <strain evidence="2">C18/9</strain>
    </source>
</reference>
<organism evidence="1 2">
    <name type="scientific">Armillaria ostoyae</name>
    <name type="common">Armillaria root rot fungus</name>
    <dbReference type="NCBI Taxonomy" id="47428"/>
    <lineage>
        <taxon>Eukaryota</taxon>
        <taxon>Fungi</taxon>
        <taxon>Dikarya</taxon>
        <taxon>Basidiomycota</taxon>
        <taxon>Agaricomycotina</taxon>
        <taxon>Agaricomycetes</taxon>
        <taxon>Agaricomycetidae</taxon>
        <taxon>Agaricales</taxon>
        <taxon>Marasmiineae</taxon>
        <taxon>Physalacriaceae</taxon>
        <taxon>Armillaria</taxon>
    </lineage>
</organism>
<proteinExistence type="predicted"/>
<dbReference type="EMBL" id="FUEG01000010">
    <property type="protein sequence ID" value="SJL09257.1"/>
    <property type="molecule type" value="Genomic_DNA"/>
</dbReference>
<evidence type="ECO:0000313" key="1">
    <source>
        <dbReference type="EMBL" id="SJL09257.1"/>
    </source>
</evidence>
<accession>A0A284RKJ0</accession>